<dbReference type="SUPFAM" id="SSF48208">
    <property type="entry name" value="Six-hairpin glycosidases"/>
    <property type="match status" value="1"/>
</dbReference>
<reference evidence="13" key="1">
    <citation type="journal article" date="2019" name="Curr. Biol.">
        <title>Genome Sequence of Striga asiatica Provides Insight into the Evolution of Plant Parasitism.</title>
        <authorList>
            <person name="Yoshida S."/>
            <person name="Kim S."/>
            <person name="Wafula E.K."/>
            <person name="Tanskanen J."/>
            <person name="Kim Y.M."/>
            <person name="Honaas L."/>
            <person name="Yang Z."/>
            <person name="Spallek T."/>
            <person name="Conn C.E."/>
            <person name="Ichihashi Y."/>
            <person name="Cheong K."/>
            <person name="Cui S."/>
            <person name="Der J.P."/>
            <person name="Gundlach H."/>
            <person name="Jiao Y."/>
            <person name="Hori C."/>
            <person name="Ishida J.K."/>
            <person name="Kasahara H."/>
            <person name="Kiba T."/>
            <person name="Kim M.S."/>
            <person name="Koo N."/>
            <person name="Laohavisit A."/>
            <person name="Lee Y.H."/>
            <person name="Lumba S."/>
            <person name="McCourt P."/>
            <person name="Mortimer J.C."/>
            <person name="Mutuku J.M."/>
            <person name="Nomura T."/>
            <person name="Sasaki-Sekimoto Y."/>
            <person name="Seto Y."/>
            <person name="Wang Y."/>
            <person name="Wakatake T."/>
            <person name="Sakakibara H."/>
            <person name="Demura T."/>
            <person name="Yamaguchi S."/>
            <person name="Yoneyama K."/>
            <person name="Manabe R.I."/>
            <person name="Nelson D.C."/>
            <person name="Schulman A.H."/>
            <person name="Timko M.P."/>
            <person name="dePamphilis C.W."/>
            <person name="Choi D."/>
            <person name="Shirasu K."/>
        </authorList>
    </citation>
    <scope>NUCLEOTIDE SEQUENCE [LARGE SCALE GENOMIC DNA]</scope>
    <source>
        <strain evidence="13">cv. UVA1</strain>
    </source>
</reference>
<dbReference type="GO" id="GO:0008810">
    <property type="term" value="F:cellulase activity"/>
    <property type="evidence" value="ECO:0007669"/>
    <property type="project" value="UniProtKB-EC"/>
</dbReference>
<proteinExistence type="inferred from homology"/>
<dbReference type="Proteomes" id="UP000325081">
    <property type="component" value="Unassembled WGS sequence"/>
</dbReference>
<dbReference type="EMBL" id="BKCP01000447">
    <property type="protein sequence ID" value="GER25632.1"/>
    <property type="molecule type" value="Genomic_DNA"/>
</dbReference>
<feature type="active site" evidence="9">
    <location>
        <position position="155"/>
    </location>
</feature>
<evidence type="ECO:0000256" key="4">
    <source>
        <dbReference type="ARBA" id="ARBA00023001"/>
    </source>
</evidence>
<organism evidence="12 13">
    <name type="scientific">Striga asiatica</name>
    <name type="common">Asiatic witchweed</name>
    <name type="synonym">Buchnera asiatica</name>
    <dbReference type="NCBI Taxonomy" id="4170"/>
    <lineage>
        <taxon>Eukaryota</taxon>
        <taxon>Viridiplantae</taxon>
        <taxon>Streptophyta</taxon>
        <taxon>Embryophyta</taxon>
        <taxon>Tracheophyta</taxon>
        <taxon>Spermatophyta</taxon>
        <taxon>Magnoliopsida</taxon>
        <taxon>eudicotyledons</taxon>
        <taxon>Gunneridae</taxon>
        <taxon>Pentapetalae</taxon>
        <taxon>asterids</taxon>
        <taxon>lamiids</taxon>
        <taxon>Lamiales</taxon>
        <taxon>Orobanchaceae</taxon>
        <taxon>Buchnereae</taxon>
        <taxon>Striga</taxon>
    </lineage>
</organism>
<keyword evidence="7 8" id="KW-0624">Polysaccharide degradation</keyword>
<evidence type="ECO:0000256" key="8">
    <source>
        <dbReference type="PROSITE-ProRule" id="PRU10059"/>
    </source>
</evidence>
<evidence type="ECO:0000313" key="13">
    <source>
        <dbReference type="Proteomes" id="UP000325081"/>
    </source>
</evidence>
<dbReference type="Pfam" id="PF00759">
    <property type="entry name" value="Glyco_hydro_9"/>
    <property type="match status" value="1"/>
</dbReference>
<keyword evidence="3 8" id="KW-0378">Hydrolase</keyword>
<evidence type="ECO:0000256" key="1">
    <source>
        <dbReference type="ARBA" id="ARBA00000966"/>
    </source>
</evidence>
<dbReference type="InterPro" id="IPR018221">
    <property type="entry name" value="Glyco_hydro_9_His_AS"/>
</dbReference>
<dbReference type="PROSITE" id="PS00698">
    <property type="entry name" value="GH9_3"/>
    <property type="match status" value="1"/>
</dbReference>
<feature type="active site" evidence="9">
    <location>
        <position position="146"/>
    </location>
</feature>
<accession>A0A5A7NYU1</accession>
<dbReference type="AlphaFoldDB" id="A0A5A7NYU1"/>
<sequence length="173" mass="19093">MQKGNNNVPKTNGGLLRFLEWANLQYVTSASFIITAYSDFLNITKSTIQCNNGIVQPQELIAFAKSQVDYILGSNPKQMSYMVGFGPNYPKQVHHREASIVSIKQDPNPVGCQDGFNEWFNKKSENPNVVVGSIVGGPNQGDEYRDERDNYQQAEPATANNAPLVGVLARLAN</sequence>
<dbReference type="PROSITE" id="PS00592">
    <property type="entry name" value="GH9_2"/>
    <property type="match status" value="1"/>
</dbReference>
<keyword evidence="6 8" id="KW-0326">Glycosidase</keyword>
<dbReference type="OrthoDB" id="10257085at2759"/>
<dbReference type="InterPro" id="IPR008928">
    <property type="entry name" value="6-hairpin_glycosidase_sf"/>
</dbReference>
<comment type="similarity">
    <text evidence="2 8 10">Belongs to the glycosyl hydrolase 9 (cellulase E) family.</text>
</comment>
<dbReference type="PANTHER" id="PTHR22298">
    <property type="entry name" value="ENDO-1,4-BETA-GLUCANASE"/>
    <property type="match status" value="1"/>
</dbReference>
<dbReference type="GO" id="GO:0030245">
    <property type="term" value="P:cellulose catabolic process"/>
    <property type="evidence" value="ECO:0007669"/>
    <property type="project" value="UniProtKB-KW"/>
</dbReference>
<dbReference type="InterPro" id="IPR001701">
    <property type="entry name" value="Glyco_hydro_9"/>
</dbReference>
<dbReference type="Gene3D" id="1.50.10.10">
    <property type="match status" value="1"/>
</dbReference>
<evidence type="ECO:0000313" key="12">
    <source>
        <dbReference type="EMBL" id="GER25632.1"/>
    </source>
</evidence>
<comment type="catalytic activity">
    <reaction evidence="1 10">
        <text>Endohydrolysis of (1-&gt;4)-beta-D-glucosidic linkages in cellulose, lichenin and cereal beta-D-glucans.</text>
        <dbReference type="EC" id="3.2.1.4"/>
    </reaction>
</comment>
<dbReference type="InterPro" id="IPR033126">
    <property type="entry name" value="Glyco_hydro_9_Asp/Glu_AS"/>
</dbReference>
<feature type="active site" evidence="8">
    <location>
        <position position="94"/>
    </location>
</feature>
<evidence type="ECO:0000256" key="2">
    <source>
        <dbReference type="ARBA" id="ARBA00007072"/>
    </source>
</evidence>
<gene>
    <name evidence="12" type="ORF">STAS_01220</name>
</gene>
<keyword evidence="4 10" id="KW-0136">Cellulose degradation</keyword>
<evidence type="ECO:0000256" key="9">
    <source>
        <dbReference type="PROSITE-ProRule" id="PRU10060"/>
    </source>
</evidence>
<name>A0A5A7NYU1_STRAF</name>
<evidence type="ECO:0000256" key="10">
    <source>
        <dbReference type="RuleBase" id="RU361166"/>
    </source>
</evidence>
<evidence type="ECO:0000259" key="11">
    <source>
        <dbReference type="Pfam" id="PF00759"/>
    </source>
</evidence>
<evidence type="ECO:0000256" key="3">
    <source>
        <dbReference type="ARBA" id="ARBA00022801"/>
    </source>
</evidence>
<evidence type="ECO:0000256" key="6">
    <source>
        <dbReference type="ARBA" id="ARBA00023295"/>
    </source>
</evidence>
<dbReference type="InterPro" id="IPR012341">
    <property type="entry name" value="6hp_glycosidase-like_sf"/>
</dbReference>
<keyword evidence="5 8" id="KW-0119">Carbohydrate metabolism</keyword>
<dbReference type="EC" id="3.2.1.4" evidence="10"/>
<keyword evidence="13" id="KW-1185">Reference proteome</keyword>
<comment type="caution">
    <text evidence="12">The sequence shown here is derived from an EMBL/GenBank/DDBJ whole genome shotgun (WGS) entry which is preliminary data.</text>
</comment>
<protein>
    <recommendedName>
        <fullName evidence="10">Endoglucanase</fullName>
        <ecNumber evidence="10">3.2.1.4</ecNumber>
    </recommendedName>
</protein>
<feature type="domain" description="Glycoside hydrolase family 9" evidence="11">
    <location>
        <begin position="5"/>
        <end position="168"/>
    </location>
</feature>
<evidence type="ECO:0000256" key="5">
    <source>
        <dbReference type="ARBA" id="ARBA00023277"/>
    </source>
</evidence>
<evidence type="ECO:0000256" key="7">
    <source>
        <dbReference type="ARBA" id="ARBA00023326"/>
    </source>
</evidence>